<name>A0A8H7PZI6_MORIS</name>
<dbReference type="OrthoDB" id="5563272at2759"/>
<evidence type="ECO:0000313" key="1">
    <source>
        <dbReference type="EMBL" id="KAG2181996.1"/>
    </source>
</evidence>
<dbReference type="Proteomes" id="UP000654370">
    <property type="component" value="Unassembled WGS sequence"/>
</dbReference>
<dbReference type="AlphaFoldDB" id="A0A8H7PZI6"/>
<evidence type="ECO:0000313" key="2">
    <source>
        <dbReference type="Proteomes" id="UP000654370"/>
    </source>
</evidence>
<protein>
    <submittedName>
        <fullName evidence="1">Uncharacterized protein</fullName>
    </submittedName>
</protein>
<reference evidence="1" key="1">
    <citation type="submission" date="2020-12" db="EMBL/GenBank/DDBJ databases">
        <title>Metabolic potential, ecology and presence of endohyphal bacteria is reflected in genomic diversity of Mucoromycotina.</title>
        <authorList>
            <person name="Muszewska A."/>
            <person name="Okrasinska A."/>
            <person name="Steczkiewicz K."/>
            <person name="Drgas O."/>
            <person name="Orlowska M."/>
            <person name="Perlinska-Lenart U."/>
            <person name="Aleksandrzak-Piekarczyk T."/>
            <person name="Szatraj K."/>
            <person name="Zielenkiewicz U."/>
            <person name="Pilsyk S."/>
            <person name="Malc E."/>
            <person name="Mieczkowski P."/>
            <person name="Kruszewska J.S."/>
            <person name="Biernat P."/>
            <person name="Pawlowska J."/>
        </authorList>
    </citation>
    <scope>NUCLEOTIDE SEQUENCE</scope>
    <source>
        <strain evidence="1">WA0000067209</strain>
    </source>
</reference>
<comment type="caution">
    <text evidence="1">The sequence shown here is derived from an EMBL/GenBank/DDBJ whole genome shotgun (WGS) entry which is preliminary data.</text>
</comment>
<keyword evidence="2" id="KW-1185">Reference proteome</keyword>
<proteinExistence type="predicted"/>
<accession>A0A8H7PZI6</accession>
<sequence length="66" mass="7736">MFQRLLNFWVQSFVTERLLASKTFNQVAAKTHHHVSHLTNKGQQTSSTFMKAFKENLEKERLSAKK</sequence>
<dbReference type="EMBL" id="JAEPQZ010000004">
    <property type="protein sequence ID" value="KAG2181996.1"/>
    <property type="molecule type" value="Genomic_DNA"/>
</dbReference>
<gene>
    <name evidence="1" type="ORF">INT43_006922</name>
</gene>
<organism evidence="1 2">
    <name type="scientific">Mortierella isabellina</name>
    <name type="common">Filamentous fungus</name>
    <name type="synonym">Umbelopsis isabellina</name>
    <dbReference type="NCBI Taxonomy" id="91625"/>
    <lineage>
        <taxon>Eukaryota</taxon>
        <taxon>Fungi</taxon>
        <taxon>Fungi incertae sedis</taxon>
        <taxon>Mucoromycota</taxon>
        <taxon>Mucoromycotina</taxon>
        <taxon>Umbelopsidomycetes</taxon>
        <taxon>Umbelopsidales</taxon>
        <taxon>Umbelopsidaceae</taxon>
        <taxon>Umbelopsis</taxon>
    </lineage>
</organism>